<feature type="domain" description="DUF1559" evidence="1">
    <location>
        <begin position="30"/>
        <end position="277"/>
    </location>
</feature>
<dbReference type="Proteomes" id="UP000317318">
    <property type="component" value="Chromosome"/>
</dbReference>
<name>A0A517QX91_9PLAN</name>
<protein>
    <recommendedName>
        <fullName evidence="1">DUF1559 domain-containing protein</fullName>
    </recommendedName>
</protein>
<dbReference type="PANTHER" id="PTHR30093">
    <property type="entry name" value="GENERAL SECRETION PATHWAY PROTEIN G"/>
    <property type="match status" value="1"/>
</dbReference>
<organism evidence="2 3">
    <name type="scientific">Stratiformator vulcanicus</name>
    <dbReference type="NCBI Taxonomy" id="2527980"/>
    <lineage>
        <taxon>Bacteria</taxon>
        <taxon>Pseudomonadati</taxon>
        <taxon>Planctomycetota</taxon>
        <taxon>Planctomycetia</taxon>
        <taxon>Planctomycetales</taxon>
        <taxon>Planctomycetaceae</taxon>
        <taxon>Stratiformator</taxon>
    </lineage>
</organism>
<evidence type="ECO:0000313" key="3">
    <source>
        <dbReference type="Proteomes" id="UP000317318"/>
    </source>
</evidence>
<dbReference type="KEGG" id="svp:Pan189_05790"/>
<keyword evidence="3" id="KW-1185">Reference proteome</keyword>
<dbReference type="OrthoDB" id="213588at2"/>
<dbReference type="NCBIfam" id="TIGR02532">
    <property type="entry name" value="IV_pilin_GFxxxE"/>
    <property type="match status" value="1"/>
</dbReference>
<gene>
    <name evidence="2" type="ORF">Pan189_05790</name>
</gene>
<accession>A0A517QX91</accession>
<dbReference type="NCBIfam" id="TIGR04294">
    <property type="entry name" value="pre_pil_HX9DG"/>
    <property type="match status" value="1"/>
</dbReference>
<dbReference type="Pfam" id="PF07596">
    <property type="entry name" value="SBP_bac_10"/>
    <property type="match status" value="1"/>
</dbReference>
<evidence type="ECO:0000313" key="2">
    <source>
        <dbReference type="EMBL" id="QDT36224.1"/>
    </source>
</evidence>
<sequence length="295" mass="32262">MRNRAFTLVELLVVIAIIAALLALLLPAVQQAREAARRSACSNNLKQIGIAIHNYHGAHNVIPPSTTTFIEYGVWLSNPQQYHLHGWASLLLPQLDQSSLQNLVDYNESAVSSANFAAASTVIPVYRCPSFAGTDFATNHLYTDIYDRFAIRNYVAIGATNIDKLWNAPNGAIFPEGGIKFRDVTDGLSSTMFVAETREQGVAVWIDGSVSSIAARRYDRADTINYAGPELPINYTPYYDEPNDITCLWGPSSFHAGGAQHLIGDGSVRFLSENMDDNVYEALASRNGGEAIGEF</sequence>
<dbReference type="InterPro" id="IPR012902">
    <property type="entry name" value="N_methyl_site"/>
</dbReference>
<dbReference type="SUPFAM" id="SSF54523">
    <property type="entry name" value="Pili subunits"/>
    <property type="match status" value="1"/>
</dbReference>
<dbReference type="RefSeq" id="WP_145362444.1">
    <property type="nucleotide sequence ID" value="NZ_CP036268.1"/>
</dbReference>
<reference evidence="2 3" key="1">
    <citation type="submission" date="2019-02" db="EMBL/GenBank/DDBJ databases">
        <title>Deep-cultivation of Planctomycetes and their phenomic and genomic characterization uncovers novel biology.</title>
        <authorList>
            <person name="Wiegand S."/>
            <person name="Jogler M."/>
            <person name="Boedeker C."/>
            <person name="Pinto D."/>
            <person name="Vollmers J."/>
            <person name="Rivas-Marin E."/>
            <person name="Kohn T."/>
            <person name="Peeters S.H."/>
            <person name="Heuer A."/>
            <person name="Rast P."/>
            <person name="Oberbeckmann S."/>
            <person name="Bunk B."/>
            <person name="Jeske O."/>
            <person name="Meyerdierks A."/>
            <person name="Storesund J.E."/>
            <person name="Kallscheuer N."/>
            <person name="Luecker S."/>
            <person name="Lage O.M."/>
            <person name="Pohl T."/>
            <person name="Merkel B.J."/>
            <person name="Hornburger P."/>
            <person name="Mueller R.-W."/>
            <person name="Bruemmer F."/>
            <person name="Labrenz M."/>
            <person name="Spormann A.M."/>
            <person name="Op den Camp H."/>
            <person name="Overmann J."/>
            <person name="Amann R."/>
            <person name="Jetten M.S.M."/>
            <person name="Mascher T."/>
            <person name="Medema M.H."/>
            <person name="Devos D.P."/>
            <person name="Kaster A.-K."/>
            <person name="Ovreas L."/>
            <person name="Rohde M."/>
            <person name="Galperin M.Y."/>
            <person name="Jogler C."/>
        </authorList>
    </citation>
    <scope>NUCLEOTIDE SEQUENCE [LARGE SCALE GENOMIC DNA]</scope>
    <source>
        <strain evidence="2 3">Pan189</strain>
    </source>
</reference>
<dbReference type="Pfam" id="PF07963">
    <property type="entry name" value="N_methyl"/>
    <property type="match status" value="1"/>
</dbReference>
<proteinExistence type="predicted"/>
<dbReference type="InterPro" id="IPR045584">
    <property type="entry name" value="Pilin-like"/>
</dbReference>
<dbReference type="PANTHER" id="PTHR30093:SF2">
    <property type="entry name" value="TYPE II SECRETION SYSTEM PROTEIN H"/>
    <property type="match status" value="1"/>
</dbReference>
<dbReference type="AlphaFoldDB" id="A0A517QX91"/>
<dbReference type="InterPro" id="IPR027558">
    <property type="entry name" value="Pre_pil_HX9DG_C"/>
</dbReference>
<dbReference type="Gene3D" id="3.30.700.10">
    <property type="entry name" value="Glycoprotein, Type 4 Pilin"/>
    <property type="match status" value="1"/>
</dbReference>
<dbReference type="EMBL" id="CP036268">
    <property type="protein sequence ID" value="QDT36224.1"/>
    <property type="molecule type" value="Genomic_DNA"/>
</dbReference>
<evidence type="ECO:0000259" key="1">
    <source>
        <dbReference type="Pfam" id="PF07596"/>
    </source>
</evidence>
<dbReference type="InterPro" id="IPR011453">
    <property type="entry name" value="DUF1559"/>
</dbReference>